<proteinExistence type="predicted"/>
<dbReference type="EMBL" id="AYXT01000010">
    <property type="protein sequence ID" value="ETF02378.1"/>
    <property type="molecule type" value="Genomic_DNA"/>
</dbReference>
<gene>
    <name evidence="1" type="ORF">W822_14080</name>
</gene>
<dbReference type="AlphaFoldDB" id="V8QSR1"/>
<reference evidence="1 2" key="1">
    <citation type="journal article" date="2014" name="Genome Announc.">
        <title>Draft Genome Sequence of Advenella kashmirensis Strain W13003, a Polycyclic Aromatic Hydrocarbon-Degrading Bacterium.</title>
        <authorList>
            <person name="Wang X."/>
            <person name="Jin D."/>
            <person name="Zhou L."/>
            <person name="Wu L."/>
            <person name="An W."/>
            <person name="Zhao L."/>
        </authorList>
    </citation>
    <scope>NUCLEOTIDE SEQUENCE [LARGE SCALE GENOMIC DNA]</scope>
    <source>
        <strain evidence="1 2">W13003</strain>
    </source>
</reference>
<protein>
    <submittedName>
        <fullName evidence="1">Uncharacterized protein</fullName>
    </submittedName>
</protein>
<organism evidence="1 2">
    <name type="scientific">Advenella kashmirensis W13003</name>
    <dbReference type="NCBI Taxonomy" id="1424334"/>
    <lineage>
        <taxon>Bacteria</taxon>
        <taxon>Pseudomonadati</taxon>
        <taxon>Pseudomonadota</taxon>
        <taxon>Betaproteobacteria</taxon>
        <taxon>Burkholderiales</taxon>
        <taxon>Alcaligenaceae</taxon>
    </lineage>
</organism>
<dbReference type="STRING" id="1424334.W822_14080"/>
<evidence type="ECO:0000313" key="1">
    <source>
        <dbReference type="EMBL" id="ETF02378.1"/>
    </source>
</evidence>
<keyword evidence="2" id="KW-1185">Reference proteome</keyword>
<sequence length="63" mass="6723">MYEPIAIDNSNSIYTFIAKTEPCLLPADGVFISVSGACTKIAPVFTSGAPEFLHEAGNFTKIL</sequence>
<comment type="caution">
    <text evidence="1">The sequence shown here is derived from an EMBL/GenBank/DDBJ whole genome shotgun (WGS) entry which is preliminary data.</text>
</comment>
<evidence type="ECO:0000313" key="2">
    <source>
        <dbReference type="Proteomes" id="UP000018733"/>
    </source>
</evidence>
<dbReference type="Proteomes" id="UP000018733">
    <property type="component" value="Unassembled WGS sequence"/>
</dbReference>
<name>V8QSR1_9BURK</name>
<accession>V8QSR1</accession>
<dbReference type="HOGENOM" id="CLU_2875627_0_0_4"/>